<dbReference type="Pfam" id="PF10568">
    <property type="entry name" value="Tom37"/>
    <property type="match status" value="1"/>
</dbReference>
<dbReference type="GO" id="GO:0015031">
    <property type="term" value="P:protein transport"/>
    <property type="evidence" value="ECO:0007669"/>
    <property type="project" value="UniProtKB-KW"/>
</dbReference>
<dbReference type="GO" id="GO:0007005">
    <property type="term" value="P:mitochondrion organization"/>
    <property type="evidence" value="ECO:0007669"/>
    <property type="project" value="TreeGrafter"/>
</dbReference>
<sequence>MAPLDLHVWGPAFGLASIDAECLAAIAYLRNALPPSDWRLVPSSDPSRSRQNHLPALYHDGVWVSGYGQIVGHLASLVDLNRGLDASQLAHVAAFSTFLHAHAAPLVHLSLYVSAANWSAVTRPAYSAILPFPITWTVPPLLRAEAIRRVHHLGLADLDSDLDPTPLNAGRDALPEALRRRLPVISTKSVRDEMTPEQATAIRLVALIDACLPVLEAQLQGSRPPRFVRGTESDSPSSLDCLAYGYLALMLKPDVPRAFIRDWALTRAPRLTEFVDAMTPSDLPWFAPEPPTLARSAIRLVDSVVRNLPTLGEHYADEMRLRARRGVRGLDRRIVTLAAGLAAAGLAVGYGYHAYRSLQPFGAASQVWMSSRARPSLTYGQLGSMLGSALGFYQVASTSSTSPARGRLVEVDSEEID</sequence>
<organism evidence="8 9">
    <name type="scientific">Ophiocordyceps polyrhachis-furcata BCC 54312</name>
    <dbReference type="NCBI Taxonomy" id="1330021"/>
    <lineage>
        <taxon>Eukaryota</taxon>
        <taxon>Fungi</taxon>
        <taxon>Dikarya</taxon>
        <taxon>Ascomycota</taxon>
        <taxon>Pezizomycotina</taxon>
        <taxon>Sordariomycetes</taxon>
        <taxon>Hypocreomycetidae</taxon>
        <taxon>Hypocreales</taxon>
        <taxon>Ophiocordycipitaceae</taxon>
        <taxon>Ophiocordyceps</taxon>
    </lineage>
</organism>
<evidence type="ECO:0000256" key="4">
    <source>
        <dbReference type="ARBA" id="ARBA00022927"/>
    </source>
</evidence>
<dbReference type="PANTHER" id="PTHR12289">
    <property type="entry name" value="METAXIN RELATED"/>
    <property type="match status" value="1"/>
</dbReference>
<gene>
    <name evidence="8" type="ORF">L249_0228</name>
</gene>
<dbReference type="CDD" id="cd03078">
    <property type="entry name" value="GST_N_Metaxin1_like"/>
    <property type="match status" value="1"/>
</dbReference>
<dbReference type="GO" id="GO:0001401">
    <property type="term" value="C:SAM complex"/>
    <property type="evidence" value="ECO:0007669"/>
    <property type="project" value="InterPro"/>
</dbReference>
<protein>
    <recommendedName>
        <fullName evidence="7">Mitochondrial outer membrane transport complex Sam37/metaxin N-terminal domain-containing protein</fullName>
    </recommendedName>
</protein>
<evidence type="ECO:0000256" key="3">
    <source>
        <dbReference type="ARBA" id="ARBA00022787"/>
    </source>
</evidence>
<evidence type="ECO:0000313" key="8">
    <source>
        <dbReference type="EMBL" id="RCI13094.1"/>
    </source>
</evidence>
<keyword evidence="4" id="KW-0653">Protein transport</keyword>
<dbReference type="EMBL" id="LKCN02000007">
    <property type="protein sequence ID" value="RCI13094.1"/>
    <property type="molecule type" value="Genomic_DNA"/>
</dbReference>
<evidence type="ECO:0000259" key="7">
    <source>
        <dbReference type="Pfam" id="PF10568"/>
    </source>
</evidence>
<comment type="subcellular location">
    <subcellularLocation>
        <location evidence="1">Mitochondrion outer membrane</location>
    </subcellularLocation>
</comment>
<dbReference type="Proteomes" id="UP000253664">
    <property type="component" value="Unassembled WGS sequence"/>
</dbReference>
<evidence type="ECO:0000256" key="1">
    <source>
        <dbReference type="ARBA" id="ARBA00004294"/>
    </source>
</evidence>
<accession>A0A367LF81</accession>
<comment type="caution">
    <text evidence="8">The sequence shown here is derived from an EMBL/GenBank/DDBJ whole genome shotgun (WGS) entry which is preliminary data.</text>
</comment>
<keyword evidence="5" id="KW-0496">Mitochondrion</keyword>
<proteinExistence type="predicted"/>
<keyword evidence="2" id="KW-0813">Transport</keyword>
<evidence type="ECO:0000256" key="6">
    <source>
        <dbReference type="ARBA" id="ARBA00023136"/>
    </source>
</evidence>
<dbReference type="InterPro" id="IPR019564">
    <property type="entry name" value="Sam37/metaxin_N"/>
</dbReference>
<dbReference type="InterPro" id="IPR050931">
    <property type="entry name" value="Mito_Protein_Transport_Metaxin"/>
</dbReference>
<dbReference type="OrthoDB" id="5835136at2759"/>
<feature type="domain" description="Mitochondrial outer membrane transport complex Sam37/metaxin N-terminal" evidence="7">
    <location>
        <begin position="22"/>
        <end position="143"/>
    </location>
</feature>
<reference evidence="8 9" key="1">
    <citation type="journal article" date="2015" name="BMC Genomics">
        <title>Insights from the genome of Ophiocordyceps polyrhachis-furcata to pathogenicity and host specificity in insect fungi.</title>
        <authorList>
            <person name="Wichadakul D."/>
            <person name="Kobmoo N."/>
            <person name="Ingsriswang S."/>
            <person name="Tangphatsornruang S."/>
            <person name="Chantasingh D."/>
            <person name="Luangsa-ard J.J."/>
            <person name="Eurwilaichitr L."/>
        </authorList>
    </citation>
    <scope>NUCLEOTIDE SEQUENCE [LARGE SCALE GENOMIC DNA]</scope>
    <source>
        <strain evidence="8 9">BCC 54312</strain>
    </source>
</reference>
<name>A0A367LF81_9HYPO</name>
<evidence type="ECO:0000313" key="9">
    <source>
        <dbReference type="Proteomes" id="UP000253664"/>
    </source>
</evidence>
<dbReference type="AlphaFoldDB" id="A0A367LF81"/>
<dbReference type="PANTHER" id="PTHR12289:SF41">
    <property type="entry name" value="FAILED AXON CONNECTIONS-RELATED"/>
    <property type="match status" value="1"/>
</dbReference>
<evidence type="ECO:0000256" key="5">
    <source>
        <dbReference type="ARBA" id="ARBA00023128"/>
    </source>
</evidence>
<keyword evidence="9" id="KW-1185">Reference proteome</keyword>
<keyword evidence="3" id="KW-1000">Mitochondrion outer membrane</keyword>
<dbReference type="STRING" id="1330021.A0A367LF81"/>
<keyword evidence="6" id="KW-0472">Membrane</keyword>
<evidence type="ECO:0000256" key="2">
    <source>
        <dbReference type="ARBA" id="ARBA00022448"/>
    </source>
</evidence>